<dbReference type="PROSITE" id="PS50297">
    <property type="entry name" value="ANK_REP_REGION"/>
    <property type="match status" value="1"/>
</dbReference>
<dbReference type="Pfam" id="PF12796">
    <property type="entry name" value="Ank_2"/>
    <property type="match status" value="1"/>
</dbReference>
<dbReference type="PROSITE" id="PS50088">
    <property type="entry name" value="ANK_REPEAT"/>
    <property type="match status" value="1"/>
</dbReference>
<dbReference type="InterPro" id="IPR013724">
    <property type="entry name" value="GIT_SHD"/>
</dbReference>
<protein>
    <submittedName>
        <fullName evidence="14">ARF GTPase-activating protein GIT1 isoform X1</fullName>
    </submittedName>
</protein>
<dbReference type="InterPro" id="IPR037278">
    <property type="entry name" value="ARFGAP/RecO"/>
</dbReference>
<evidence type="ECO:0000256" key="10">
    <source>
        <dbReference type="SAM" id="Coils"/>
    </source>
</evidence>
<dbReference type="GO" id="GO:0007420">
    <property type="term" value="P:brain development"/>
    <property type="evidence" value="ECO:0007669"/>
    <property type="project" value="InterPro"/>
</dbReference>
<dbReference type="InterPro" id="IPR002110">
    <property type="entry name" value="Ankyrin_rpt"/>
</dbReference>
<evidence type="ECO:0000256" key="1">
    <source>
        <dbReference type="ARBA" id="ARBA00022468"/>
    </source>
</evidence>
<dbReference type="GO" id="GO:0008277">
    <property type="term" value="P:regulation of G protein-coupled receptor signaling pathway"/>
    <property type="evidence" value="ECO:0007669"/>
    <property type="project" value="TreeGrafter"/>
</dbReference>
<gene>
    <name evidence="14" type="primary">git1</name>
</gene>
<dbReference type="OrthoDB" id="5588096at2759"/>
<dbReference type="InterPro" id="IPR047161">
    <property type="entry name" value="GIT-like"/>
</dbReference>
<dbReference type="Pfam" id="PF08518">
    <property type="entry name" value="GIT_SHD"/>
    <property type="match status" value="2"/>
</dbReference>
<dbReference type="GO" id="GO:0043005">
    <property type="term" value="C:neuron projection"/>
    <property type="evidence" value="ECO:0007669"/>
    <property type="project" value="TreeGrafter"/>
</dbReference>
<name>A0A2I4BG53_AUSLI</name>
<keyword evidence="1" id="KW-0343">GTPase activation</keyword>
<dbReference type="GO" id="GO:0098794">
    <property type="term" value="C:postsynapse"/>
    <property type="evidence" value="ECO:0007669"/>
    <property type="project" value="TreeGrafter"/>
</dbReference>
<dbReference type="InParanoid" id="A0A2I4BG53"/>
<sequence>MSRKLQRTEVCADCSAPDPGWSSINRGVLICDECCSVHRSLGRHISIVKHLRHSGWPPTLLQMVQTLASNGANSIWEHSLLDPAQVQSGRRKPNPQDKVHPTKSEFIRAKYQMLAFVHKLPCRDDDGVTTKDLSKQLHSSVRTGSLETCLRLLSLGAQANFFHPEKGNTPLHMAAKAGQILQAELLVVYGADPGAPDINGRTPMDSARQAGHVDLAERLVECQYELTDRLAFYLCGRRPDHKNGHYIIPQMADRARPKCPTQSLDLSELAKAAKKKLQALNNRLFEELAMDVYDEVDRRENDAVWLTTQNHSTLVTERSAVPFLPVNPEYSATRNQGRQKLARFNAREFATLIIDILSDAKRRQQGKGLSFPTADPLDPGIDDDMHDYDTVASDEDTDSELTTQNNNNTQRSNRAKSMDSSDLSDGPITLQEYLEVKKALASSEAKVQQLLKVNNNLSEELRRLQKEVRKGGTGGPASYGGHHVSGSTEMGRYMVSKPEKHGSGTDSDYDNTQSYDPSQSMGRSSEEEGRGESEEGGEAGEPDPTLPCTEDVILKTEQVTKNIQELLRAAQEFKHDSFVPCSEKIHSAVTEMASLFPKRPALDAVHCSLRLLASSASRLQVECRKAVPSEPGAPAVDYQLLTQQVIQCAYDIAKAAKQLVTITTREKKQ</sequence>
<evidence type="ECO:0000256" key="11">
    <source>
        <dbReference type="SAM" id="MobiDB-lite"/>
    </source>
</evidence>
<dbReference type="InterPro" id="IPR001164">
    <property type="entry name" value="ArfGAP_dom"/>
</dbReference>
<dbReference type="GO" id="GO:0036465">
    <property type="term" value="P:synaptic vesicle recycling"/>
    <property type="evidence" value="ECO:0007669"/>
    <property type="project" value="TreeGrafter"/>
</dbReference>
<keyword evidence="13" id="KW-1185">Reference proteome</keyword>
<dbReference type="FunFam" id="1.25.40.20:FF:000013">
    <property type="entry name" value="ARF GTPase-activating protein GIT1 isoform 1"/>
    <property type="match status" value="1"/>
</dbReference>
<proteinExistence type="predicted"/>
<dbReference type="Proteomes" id="UP000192220">
    <property type="component" value="Unplaced"/>
</dbReference>
<evidence type="ECO:0000313" key="13">
    <source>
        <dbReference type="Proteomes" id="UP000192220"/>
    </source>
</evidence>
<dbReference type="InterPro" id="IPR036770">
    <property type="entry name" value="Ankyrin_rpt-contain_sf"/>
</dbReference>
<dbReference type="CTD" id="28964"/>
<feature type="compositionally biased region" description="Acidic residues" evidence="11">
    <location>
        <begin position="380"/>
        <end position="399"/>
    </location>
</feature>
<dbReference type="PROSITE" id="PS50115">
    <property type="entry name" value="ARFGAP"/>
    <property type="match status" value="1"/>
</dbReference>
<evidence type="ECO:0000256" key="7">
    <source>
        <dbReference type="ARBA" id="ARBA00023054"/>
    </source>
</evidence>
<dbReference type="GO" id="GO:0008270">
    <property type="term" value="F:zinc ion binding"/>
    <property type="evidence" value="ECO:0007669"/>
    <property type="project" value="UniProtKB-KW"/>
</dbReference>
<dbReference type="GO" id="GO:0032012">
    <property type="term" value="P:regulation of ARF protein signal transduction"/>
    <property type="evidence" value="ECO:0007669"/>
    <property type="project" value="InterPro"/>
</dbReference>
<dbReference type="Pfam" id="PF16559">
    <property type="entry name" value="GIT_CC"/>
    <property type="match status" value="1"/>
</dbReference>
<dbReference type="InterPro" id="IPR038508">
    <property type="entry name" value="ArfGAP_dom_sf"/>
</dbReference>
<organism evidence="13 14">
    <name type="scientific">Austrofundulus limnaeus</name>
    <name type="common">Annual killifish</name>
    <dbReference type="NCBI Taxonomy" id="52670"/>
    <lineage>
        <taxon>Eukaryota</taxon>
        <taxon>Metazoa</taxon>
        <taxon>Chordata</taxon>
        <taxon>Craniata</taxon>
        <taxon>Vertebrata</taxon>
        <taxon>Euteleostomi</taxon>
        <taxon>Actinopterygii</taxon>
        <taxon>Neopterygii</taxon>
        <taxon>Teleostei</taxon>
        <taxon>Neoteleostei</taxon>
        <taxon>Acanthomorphata</taxon>
        <taxon>Ovalentaria</taxon>
        <taxon>Atherinomorphae</taxon>
        <taxon>Cyprinodontiformes</taxon>
        <taxon>Rivulidae</taxon>
        <taxon>Austrofundulus</taxon>
    </lineage>
</organism>
<feature type="domain" description="Arf-GAP" evidence="12">
    <location>
        <begin position="1"/>
        <end position="124"/>
    </location>
</feature>
<dbReference type="PANTHER" id="PTHR46097:SF1">
    <property type="entry name" value="ARF GTPASE-ACTIVATING PROTEIN GIT1"/>
    <property type="match status" value="1"/>
</dbReference>
<feature type="region of interest" description="Disordered" evidence="11">
    <location>
        <begin position="365"/>
        <end position="424"/>
    </location>
</feature>
<dbReference type="InterPro" id="IPR032352">
    <property type="entry name" value="GIT1/2_CC"/>
</dbReference>
<evidence type="ECO:0000256" key="8">
    <source>
        <dbReference type="PROSITE-ProRule" id="PRU00023"/>
    </source>
</evidence>
<dbReference type="GO" id="GO:0005829">
    <property type="term" value="C:cytosol"/>
    <property type="evidence" value="ECO:0007669"/>
    <property type="project" value="TreeGrafter"/>
</dbReference>
<dbReference type="InterPro" id="IPR022018">
    <property type="entry name" value="GIT1_C"/>
</dbReference>
<evidence type="ECO:0000256" key="3">
    <source>
        <dbReference type="ARBA" id="ARBA00022737"/>
    </source>
</evidence>
<feature type="compositionally biased region" description="Basic and acidic residues" evidence="11">
    <location>
        <begin position="524"/>
        <end position="533"/>
    </location>
</feature>
<dbReference type="SMART" id="SM00555">
    <property type="entry name" value="GIT"/>
    <property type="match status" value="2"/>
</dbReference>
<dbReference type="Gene3D" id="1.20.120.330">
    <property type="entry name" value="Nucleotidyltransferases domain 2"/>
    <property type="match status" value="1"/>
</dbReference>
<dbReference type="SUPFAM" id="SSF57863">
    <property type="entry name" value="ArfGap/RecO-like zinc finger"/>
    <property type="match status" value="1"/>
</dbReference>
<keyword evidence="4 9" id="KW-0863">Zinc-finger</keyword>
<keyword evidence="6 8" id="KW-0040">ANK repeat</keyword>
<dbReference type="Pfam" id="PF01412">
    <property type="entry name" value="ArfGap"/>
    <property type="match status" value="1"/>
</dbReference>
<evidence type="ECO:0000256" key="9">
    <source>
        <dbReference type="PROSITE-ProRule" id="PRU00288"/>
    </source>
</evidence>
<evidence type="ECO:0000256" key="5">
    <source>
        <dbReference type="ARBA" id="ARBA00022833"/>
    </source>
</evidence>
<keyword evidence="7 10" id="KW-0175">Coiled coil</keyword>
<keyword evidence="2" id="KW-0479">Metal-binding</keyword>
<dbReference type="SUPFAM" id="SSF48403">
    <property type="entry name" value="Ankyrin repeat"/>
    <property type="match status" value="1"/>
</dbReference>
<feature type="compositionally biased region" description="Polar residues" evidence="11">
    <location>
        <begin position="504"/>
        <end position="521"/>
    </location>
</feature>
<dbReference type="SMART" id="SM00248">
    <property type="entry name" value="ANK"/>
    <property type="match status" value="3"/>
</dbReference>
<dbReference type="STRING" id="52670.A0A2I4BG53"/>
<evidence type="ECO:0000256" key="2">
    <source>
        <dbReference type="ARBA" id="ARBA00022723"/>
    </source>
</evidence>
<dbReference type="Gene3D" id="1.10.220.150">
    <property type="entry name" value="Arf GTPase activating protein"/>
    <property type="match status" value="1"/>
</dbReference>
<dbReference type="KEGG" id="alim:106519551"/>
<dbReference type="PRINTS" id="PR00405">
    <property type="entry name" value="REVINTRACTNG"/>
</dbReference>
<dbReference type="Gene3D" id="1.25.40.20">
    <property type="entry name" value="Ankyrin repeat-containing domain"/>
    <property type="match status" value="1"/>
</dbReference>
<keyword evidence="5" id="KW-0862">Zinc</keyword>
<dbReference type="PANTHER" id="PTHR46097">
    <property type="entry name" value="G PROTEIN-COUPLED RECEPTOR KINASE INTERACTING ARFGAP"/>
    <property type="match status" value="1"/>
</dbReference>
<dbReference type="GO" id="GO:0031267">
    <property type="term" value="F:small GTPase binding"/>
    <property type="evidence" value="ECO:0007669"/>
    <property type="project" value="TreeGrafter"/>
</dbReference>
<evidence type="ECO:0000313" key="14">
    <source>
        <dbReference type="RefSeq" id="XP_013866721.1"/>
    </source>
</evidence>
<dbReference type="GO" id="GO:0005096">
    <property type="term" value="F:GTPase activator activity"/>
    <property type="evidence" value="ECO:0007669"/>
    <property type="project" value="UniProtKB-KW"/>
</dbReference>
<dbReference type="SMART" id="SM00105">
    <property type="entry name" value="ArfGap"/>
    <property type="match status" value="1"/>
</dbReference>
<accession>A0A2I4BG53</accession>
<feature type="coiled-coil region" evidence="10">
    <location>
        <begin position="440"/>
        <end position="467"/>
    </location>
</feature>
<dbReference type="RefSeq" id="XP_013866721.1">
    <property type="nucleotide sequence ID" value="XM_014011267.1"/>
</dbReference>
<dbReference type="Pfam" id="PF12205">
    <property type="entry name" value="GIT1_C"/>
    <property type="match status" value="1"/>
</dbReference>
<feature type="region of interest" description="Disordered" evidence="11">
    <location>
        <begin position="468"/>
        <end position="548"/>
    </location>
</feature>
<dbReference type="GeneID" id="106519551"/>
<reference evidence="14" key="1">
    <citation type="submission" date="2025-08" db="UniProtKB">
        <authorList>
            <consortium name="RefSeq"/>
        </authorList>
    </citation>
    <scope>IDENTIFICATION</scope>
    <source>
        <strain evidence="14">Quisiro</strain>
        <tissue evidence="14">Liver</tissue>
    </source>
</reference>
<dbReference type="FunCoup" id="A0A2I4BG53">
    <property type="interactions" value="920"/>
</dbReference>
<evidence type="ECO:0000256" key="4">
    <source>
        <dbReference type="ARBA" id="ARBA00022771"/>
    </source>
</evidence>
<feature type="repeat" description="ANK" evidence="8">
    <location>
        <begin position="166"/>
        <end position="198"/>
    </location>
</feature>
<dbReference type="AlphaFoldDB" id="A0A2I4BG53"/>
<dbReference type="FunFam" id="1.10.220.150:FF:000003">
    <property type="entry name" value="ARF GTPase-activating protein GIT2 isoform 1"/>
    <property type="match status" value="1"/>
</dbReference>
<dbReference type="Gene3D" id="1.20.5.170">
    <property type="match status" value="1"/>
</dbReference>
<evidence type="ECO:0000256" key="6">
    <source>
        <dbReference type="ARBA" id="ARBA00023043"/>
    </source>
</evidence>
<keyword evidence="3" id="KW-0677">Repeat</keyword>
<evidence type="ECO:0000259" key="12">
    <source>
        <dbReference type="PROSITE" id="PS50115"/>
    </source>
</evidence>
<dbReference type="GO" id="GO:0098793">
    <property type="term" value="C:presynapse"/>
    <property type="evidence" value="ECO:0007669"/>
    <property type="project" value="GOC"/>
</dbReference>